<proteinExistence type="predicted"/>
<dbReference type="Proteomes" id="UP000002770">
    <property type="component" value="Unassembled WGS sequence"/>
</dbReference>
<dbReference type="RefSeq" id="WP_006872578.1">
    <property type="nucleotide sequence ID" value="NZ_JH413848.1"/>
</dbReference>
<dbReference type="HOGENOM" id="CLU_815839_0_0_6"/>
<evidence type="ECO:0000313" key="2">
    <source>
        <dbReference type="Proteomes" id="UP000002770"/>
    </source>
</evidence>
<dbReference type="OrthoDB" id="5631303at2"/>
<accession>G9ETS4</accession>
<gene>
    <name evidence="1" type="ORF">LDG_8710</name>
</gene>
<keyword evidence="2" id="KW-1185">Reference proteome</keyword>
<dbReference type="InParanoid" id="G9ETS4"/>
<organism evidence="1 2">
    <name type="scientific">Legionella drancourtii LLAP12</name>
    <dbReference type="NCBI Taxonomy" id="658187"/>
    <lineage>
        <taxon>Bacteria</taxon>
        <taxon>Pseudomonadati</taxon>
        <taxon>Pseudomonadota</taxon>
        <taxon>Gammaproteobacteria</taxon>
        <taxon>Legionellales</taxon>
        <taxon>Legionellaceae</taxon>
        <taxon>Legionella</taxon>
    </lineage>
</organism>
<reference evidence="1 2" key="1">
    <citation type="journal article" date="2011" name="BMC Genomics">
        <title>Insight into cross-talk between intra-amoebal pathogens.</title>
        <authorList>
            <person name="Gimenez G."/>
            <person name="Bertelli C."/>
            <person name="Moliner C."/>
            <person name="Robert C."/>
            <person name="Raoult D."/>
            <person name="Fournier P.E."/>
            <person name="Greub G."/>
        </authorList>
    </citation>
    <scope>NUCLEOTIDE SEQUENCE [LARGE SCALE GENOMIC DNA]</scope>
    <source>
        <strain evidence="1 2">LLAP12</strain>
    </source>
</reference>
<dbReference type="eggNOG" id="ENOG5030JSI">
    <property type="taxonomic scope" value="Bacteria"/>
</dbReference>
<evidence type="ECO:0000313" key="1">
    <source>
        <dbReference type="EMBL" id="EHL29275.1"/>
    </source>
</evidence>
<name>G9ETS4_9GAMM</name>
<dbReference type="AlphaFoldDB" id="G9ETS4"/>
<protein>
    <submittedName>
        <fullName evidence="1">Uncharacterized protein</fullName>
    </submittedName>
</protein>
<dbReference type="STRING" id="658187.LDG_8710"/>
<dbReference type="EMBL" id="JH413848">
    <property type="protein sequence ID" value="EHL29275.1"/>
    <property type="molecule type" value="Genomic_DNA"/>
</dbReference>
<sequence length="340" mass="38850">MGKGIFDVLAINPMSDFAELKELFILKAGQIHPIKTVNQSGRETADFYELLDAYEQVNTEAKLNKYYEFYCSQLAVTSMTTDSPETKIEHHPLDYTAFLIDEYLPEKGRDFKDGLVDVFIPVGIIFSSDNSKAEDFYFKFPPLPENYRGEALKRSFDFDGLARVITCRNKEPLHVGLTYQEAEAIVNLHSHHVYSIIVNTTIPLACLSARRMNESEMFLEHYGVTRVTSRTNHFCLHKALITADAIIAVSVMENYQNTIKLPYKQANYYYQRPWLQGCQVINRTHPWSVAEVRSDMQPIARQVAKIGGSPLYKKENDKAVTQLKITEELRPGLEGRGSLF</sequence>